<protein>
    <submittedName>
        <fullName evidence="1">Uncharacterized protein</fullName>
    </submittedName>
</protein>
<evidence type="ECO:0000313" key="2">
    <source>
        <dbReference type="Proteomes" id="UP000638849"/>
    </source>
</evidence>
<comment type="caution">
    <text evidence="1">The sequence shown here is derived from an EMBL/GenBank/DDBJ whole genome shotgun (WGS) entry which is preliminary data.</text>
</comment>
<proteinExistence type="predicted"/>
<keyword evidence="2" id="KW-1185">Reference proteome</keyword>
<accession>A0ABS0R6Q1</accession>
<organism evidence="1 2">
    <name type="scientific">Streptomyces javensis</name>
    <dbReference type="NCBI Taxonomy" id="114698"/>
    <lineage>
        <taxon>Bacteria</taxon>
        <taxon>Bacillati</taxon>
        <taxon>Actinomycetota</taxon>
        <taxon>Actinomycetes</taxon>
        <taxon>Kitasatosporales</taxon>
        <taxon>Streptomycetaceae</taxon>
        <taxon>Streptomyces</taxon>
        <taxon>Streptomyces violaceusniger group</taxon>
    </lineage>
</organism>
<dbReference type="EMBL" id="JAEEAQ010000052">
    <property type="protein sequence ID" value="MBI0313047.1"/>
    <property type="molecule type" value="Genomic_DNA"/>
</dbReference>
<dbReference type="Proteomes" id="UP000638849">
    <property type="component" value="Unassembled WGS sequence"/>
</dbReference>
<sequence>MDTCEASWEDSNQDIAEAVMWAADEGKPLVVTTAKGDIVRMIPEAAAETEPEDRAAAAEGVVAYLMAE</sequence>
<name>A0ABS0R6Q1_9ACTN</name>
<dbReference type="RefSeq" id="WP_198276241.1">
    <property type="nucleotide sequence ID" value="NZ_BAAAIF010000018.1"/>
</dbReference>
<reference evidence="1 2" key="1">
    <citation type="submission" date="2020-12" db="EMBL/GenBank/DDBJ databases">
        <authorList>
            <person name="Kusuma A.B."/>
            <person name="Nouioui I."/>
            <person name="Goodfellow M."/>
        </authorList>
    </citation>
    <scope>NUCLEOTIDE SEQUENCE [LARGE SCALE GENOMIC DNA]</scope>
    <source>
        <strain evidence="1 2">DSM 41764</strain>
    </source>
</reference>
<evidence type="ECO:0000313" key="1">
    <source>
        <dbReference type="EMBL" id="MBI0313047.1"/>
    </source>
</evidence>
<gene>
    <name evidence="1" type="ORF">JBF12_08585</name>
</gene>